<reference evidence="1 2" key="1">
    <citation type="journal article" date="2014" name="Science">
        <title>Plant genetics. Early allopolyploid evolution in the post-Neolithic Brassica napus oilseed genome.</title>
        <authorList>
            <person name="Chalhoub B."/>
            <person name="Denoeud F."/>
            <person name="Liu S."/>
            <person name="Parkin I.A."/>
            <person name="Tang H."/>
            <person name="Wang X."/>
            <person name="Chiquet J."/>
            <person name="Belcram H."/>
            <person name="Tong C."/>
            <person name="Samans B."/>
            <person name="Correa M."/>
            <person name="Da Silva C."/>
            <person name="Just J."/>
            <person name="Falentin C."/>
            <person name="Koh C.S."/>
            <person name="Le Clainche I."/>
            <person name="Bernard M."/>
            <person name="Bento P."/>
            <person name="Noel B."/>
            <person name="Labadie K."/>
            <person name="Alberti A."/>
            <person name="Charles M."/>
            <person name="Arnaud D."/>
            <person name="Guo H."/>
            <person name="Daviaud C."/>
            <person name="Alamery S."/>
            <person name="Jabbari K."/>
            <person name="Zhao M."/>
            <person name="Edger P.P."/>
            <person name="Chelaifa H."/>
            <person name="Tack D."/>
            <person name="Lassalle G."/>
            <person name="Mestiri I."/>
            <person name="Schnel N."/>
            <person name="Le Paslier M.C."/>
            <person name="Fan G."/>
            <person name="Renault V."/>
            <person name="Bayer P.E."/>
            <person name="Golicz A.A."/>
            <person name="Manoli S."/>
            <person name="Lee T.H."/>
            <person name="Thi V.H."/>
            <person name="Chalabi S."/>
            <person name="Hu Q."/>
            <person name="Fan C."/>
            <person name="Tollenaere R."/>
            <person name="Lu Y."/>
            <person name="Battail C."/>
            <person name="Shen J."/>
            <person name="Sidebottom C.H."/>
            <person name="Wang X."/>
            <person name="Canaguier A."/>
            <person name="Chauveau A."/>
            <person name="Berard A."/>
            <person name="Deniot G."/>
            <person name="Guan M."/>
            <person name="Liu Z."/>
            <person name="Sun F."/>
            <person name="Lim Y.P."/>
            <person name="Lyons E."/>
            <person name="Town C.D."/>
            <person name="Bancroft I."/>
            <person name="Wang X."/>
            <person name="Meng J."/>
            <person name="Ma J."/>
            <person name="Pires J.C."/>
            <person name="King G.J."/>
            <person name="Brunel D."/>
            <person name="Delourme R."/>
            <person name="Renard M."/>
            <person name="Aury J.M."/>
            <person name="Adams K.L."/>
            <person name="Batley J."/>
            <person name="Snowdon R.J."/>
            <person name="Tost J."/>
            <person name="Edwards D."/>
            <person name="Zhou Y."/>
            <person name="Hua W."/>
            <person name="Sharpe A.G."/>
            <person name="Paterson A.H."/>
            <person name="Guan C."/>
            <person name="Wincker P."/>
        </authorList>
    </citation>
    <scope>NUCLEOTIDE SEQUENCE [LARGE SCALE GENOMIC DNA]</scope>
    <source>
        <strain evidence="2">cv. Darmor-bzh</strain>
    </source>
</reference>
<accession>A0A078J9B9</accession>
<dbReference type="EMBL" id="LK033890">
    <property type="protein sequence ID" value="CDY60534.1"/>
    <property type="molecule type" value="Genomic_DNA"/>
</dbReference>
<gene>
    <name evidence="1" type="primary">BnaAnng16960D</name>
    <name evidence="1" type="ORF">GSBRNA2T00029737001</name>
</gene>
<keyword evidence="2" id="KW-1185">Reference proteome</keyword>
<organism evidence="1 2">
    <name type="scientific">Brassica napus</name>
    <name type="common">Rape</name>
    <dbReference type="NCBI Taxonomy" id="3708"/>
    <lineage>
        <taxon>Eukaryota</taxon>
        <taxon>Viridiplantae</taxon>
        <taxon>Streptophyta</taxon>
        <taxon>Embryophyta</taxon>
        <taxon>Tracheophyta</taxon>
        <taxon>Spermatophyta</taxon>
        <taxon>Magnoliopsida</taxon>
        <taxon>eudicotyledons</taxon>
        <taxon>Gunneridae</taxon>
        <taxon>Pentapetalae</taxon>
        <taxon>rosids</taxon>
        <taxon>malvids</taxon>
        <taxon>Brassicales</taxon>
        <taxon>Brassicaceae</taxon>
        <taxon>Brassiceae</taxon>
        <taxon>Brassica</taxon>
    </lineage>
</organism>
<evidence type="ECO:0000313" key="2">
    <source>
        <dbReference type="Proteomes" id="UP000028999"/>
    </source>
</evidence>
<protein>
    <submittedName>
        <fullName evidence="1">BnaAnng16960D protein</fullName>
    </submittedName>
</protein>
<dbReference type="Proteomes" id="UP000028999">
    <property type="component" value="Unassembled WGS sequence"/>
</dbReference>
<evidence type="ECO:0000313" key="1">
    <source>
        <dbReference type="EMBL" id="CDY60534.1"/>
    </source>
</evidence>
<dbReference type="AlphaFoldDB" id="A0A078J9B9"/>
<name>A0A078J9B9_BRANA</name>
<dbReference type="Gramene" id="CDY60534">
    <property type="protein sequence ID" value="CDY60534"/>
    <property type="gene ID" value="GSBRNA2T00029737001"/>
</dbReference>
<proteinExistence type="predicted"/>
<sequence>MITTTTMEMEMEIRKKRNMGLLTRLCLVLLSK</sequence>
<dbReference type="PaxDb" id="3708-A0A078J9B9"/>